<evidence type="ECO:0000256" key="4">
    <source>
        <dbReference type="ARBA" id="ARBA00023163"/>
    </source>
</evidence>
<dbReference type="CDD" id="cd17535">
    <property type="entry name" value="REC_NarL-like"/>
    <property type="match status" value="1"/>
</dbReference>
<dbReference type="InterPro" id="IPR011006">
    <property type="entry name" value="CheY-like_superfamily"/>
</dbReference>
<feature type="modified residue" description="4-aspartylphosphate" evidence="5">
    <location>
        <position position="55"/>
    </location>
</feature>
<name>A0A5D4ICX9_9ACTN</name>
<dbReference type="Proteomes" id="UP000323242">
    <property type="component" value="Unassembled WGS sequence"/>
</dbReference>
<dbReference type="PANTHER" id="PTHR43214:SF24">
    <property type="entry name" value="TRANSCRIPTIONAL REGULATORY PROTEIN NARL-RELATED"/>
    <property type="match status" value="1"/>
</dbReference>
<dbReference type="PANTHER" id="PTHR43214">
    <property type="entry name" value="TWO-COMPONENT RESPONSE REGULATOR"/>
    <property type="match status" value="1"/>
</dbReference>
<dbReference type="InterPro" id="IPR000792">
    <property type="entry name" value="Tscrpt_reg_LuxR_C"/>
</dbReference>
<dbReference type="SMART" id="SM00448">
    <property type="entry name" value="REC"/>
    <property type="match status" value="1"/>
</dbReference>
<reference evidence="8 9" key="1">
    <citation type="submission" date="2019-08" db="EMBL/GenBank/DDBJ databases">
        <title>Draft genome for granaticin producer strain Streptomyces parvus C05.</title>
        <authorList>
            <person name="Gonzalez-Pimentel J.L."/>
        </authorList>
    </citation>
    <scope>NUCLEOTIDE SEQUENCE [LARGE SCALE GENOMIC DNA]</scope>
    <source>
        <strain evidence="8 9">C05</strain>
    </source>
</reference>
<dbReference type="InterPro" id="IPR016032">
    <property type="entry name" value="Sig_transdc_resp-reg_C-effctor"/>
</dbReference>
<keyword evidence="9" id="KW-1185">Reference proteome</keyword>
<dbReference type="SUPFAM" id="SSF52172">
    <property type="entry name" value="CheY-like"/>
    <property type="match status" value="1"/>
</dbReference>
<dbReference type="AlphaFoldDB" id="A0A5D4ICX9"/>
<proteinExistence type="predicted"/>
<dbReference type="PROSITE" id="PS50043">
    <property type="entry name" value="HTH_LUXR_2"/>
    <property type="match status" value="1"/>
</dbReference>
<dbReference type="Pfam" id="PF00072">
    <property type="entry name" value="Response_reg"/>
    <property type="match status" value="1"/>
</dbReference>
<dbReference type="GO" id="GO:0003677">
    <property type="term" value="F:DNA binding"/>
    <property type="evidence" value="ECO:0007669"/>
    <property type="project" value="UniProtKB-KW"/>
</dbReference>
<dbReference type="InterPro" id="IPR058245">
    <property type="entry name" value="NreC/VraR/RcsB-like_REC"/>
</dbReference>
<keyword evidence="2" id="KW-0805">Transcription regulation</keyword>
<evidence type="ECO:0000259" key="7">
    <source>
        <dbReference type="PROSITE" id="PS50110"/>
    </source>
</evidence>
<evidence type="ECO:0000313" key="9">
    <source>
        <dbReference type="Proteomes" id="UP000323242"/>
    </source>
</evidence>
<evidence type="ECO:0000259" key="6">
    <source>
        <dbReference type="PROSITE" id="PS50043"/>
    </source>
</evidence>
<dbReference type="InterPro" id="IPR039420">
    <property type="entry name" value="WalR-like"/>
</dbReference>
<dbReference type="GO" id="GO:0006355">
    <property type="term" value="P:regulation of DNA-templated transcription"/>
    <property type="evidence" value="ECO:0007669"/>
    <property type="project" value="InterPro"/>
</dbReference>
<evidence type="ECO:0000313" key="8">
    <source>
        <dbReference type="EMBL" id="TYR51051.1"/>
    </source>
</evidence>
<organism evidence="8 9">
    <name type="scientific">Streptomyces parvus</name>
    <dbReference type="NCBI Taxonomy" id="66428"/>
    <lineage>
        <taxon>Bacteria</taxon>
        <taxon>Bacillati</taxon>
        <taxon>Actinomycetota</taxon>
        <taxon>Actinomycetes</taxon>
        <taxon>Kitasatosporales</taxon>
        <taxon>Streptomycetaceae</taxon>
        <taxon>Streptomyces</taxon>
    </lineage>
</organism>
<evidence type="ECO:0000256" key="3">
    <source>
        <dbReference type="ARBA" id="ARBA00023125"/>
    </source>
</evidence>
<keyword evidence="1 5" id="KW-0597">Phosphoprotein</keyword>
<evidence type="ECO:0000256" key="5">
    <source>
        <dbReference type="PROSITE-ProRule" id="PRU00169"/>
    </source>
</evidence>
<dbReference type="EMBL" id="VSZQ01000248">
    <property type="protein sequence ID" value="TYR51051.1"/>
    <property type="molecule type" value="Genomic_DNA"/>
</dbReference>
<dbReference type="SMART" id="SM00421">
    <property type="entry name" value="HTH_LUXR"/>
    <property type="match status" value="1"/>
</dbReference>
<feature type="domain" description="Response regulatory" evidence="7">
    <location>
        <begin position="4"/>
        <end position="120"/>
    </location>
</feature>
<dbReference type="PROSITE" id="PS50110">
    <property type="entry name" value="RESPONSE_REGULATORY"/>
    <property type="match status" value="1"/>
</dbReference>
<dbReference type="CDD" id="cd06170">
    <property type="entry name" value="LuxR_C_like"/>
    <property type="match status" value="1"/>
</dbReference>
<evidence type="ECO:0000256" key="2">
    <source>
        <dbReference type="ARBA" id="ARBA00023015"/>
    </source>
</evidence>
<accession>A0A5D4ICX9</accession>
<evidence type="ECO:0000256" key="1">
    <source>
        <dbReference type="ARBA" id="ARBA00022553"/>
    </source>
</evidence>
<keyword evidence="4" id="KW-0804">Transcription</keyword>
<sequence length="218" mass="23184">MVVRVVLADDEGLVRAGLRSILTSAADIEVVAEAEDGLEAIELIRRHRPDVALLDVQMPRLDGLGAMSAIRAASPDTALIVLTTFLEDEYIADALNEGALGFMLKATSPRELIDGVRAVADGAAYLSPKVAKRVIAGPGARRMSREATARELTAALSDRERTILGLLAAGLSNAELADRMHLAEGTIKSYVSTLLTRLGVKNRVQAAIIGYEAGLVRE</sequence>
<dbReference type="GO" id="GO:0000160">
    <property type="term" value="P:phosphorelay signal transduction system"/>
    <property type="evidence" value="ECO:0007669"/>
    <property type="project" value="InterPro"/>
</dbReference>
<comment type="caution">
    <text evidence="8">The sequence shown here is derived from an EMBL/GenBank/DDBJ whole genome shotgun (WGS) entry which is preliminary data.</text>
</comment>
<dbReference type="Gene3D" id="3.40.50.2300">
    <property type="match status" value="1"/>
</dbReference>
<dbReference type="PRINTS" id="PR00038">
    <property type="entry name" value="HTHLUXR"/>
</dbReference>
<protein>
    <submittedName>
        <fullName evidence="8">Response regulator transcription factor</fullName>
    </submittedName>
</protein>
<keyword evidence="3" id="KW-0238">DNA-binding</keyword>
<gene>
    <name evidence="8" type="ORF">FY004_31975</name>
</gene>
<dbReference type="Pfam" id="PF00196">
    <property type="entry name" value="GerE"/>
    <property type="match status" value="1"/>
</dbReference>
<feature type="domain" description="HTH luxR-type" evidence="6">
    <location>
        <begin position="149"/>
        <end position="214"/>
    </location>
</feature>
<dbReference type="InterPro" id="IPR001789">
    <property type="entry name" value="Sig_transdc_resp-reg_receiver"/>
</dbReference>
<dbReference type="SUPFAM" id="SSF46894">
    <property type="entry name" value="C-terminal effector domain of the bipartite response regulators"/>
    <property type="match status" value="1"/>
</dbReference>